<feature type="transmembrane region" description="Helical" evidence="2">
    <location>
        <begin position="632"/>
        <end position="652"/>
    </location>
</feature>
<keyword evidence="2" id="KW-0472">Membrane</keyword>
<feature type="region of interest" description="Disordered" evidence="1">
    <location>
        <begin position="105"/>
        <end position="132"/>
    </location>
</feature>
<protein>
    <submittedName>
        <fullName evidence="3">Uncharacterized protein</fullName>
    </submittedName>
</protein>
<feature type="region of interest" description="Disordered" evidence="1">
    <location>
        <begin position="23"/>
        <end position="85"/>
    </location>
</feature>
<reference evidence="3 4" key="1">
    <citation type="journal article" date="2015" name="Genome Biol. Evol.">
        <title>Comparative Genomics of a Bacterivorous Green Alga Reveals Evolutionary Causalities and Consequences of Phago-Mixotrophic Mode of Nutrition.</title>
        <authorList>
            <person name="Burns J.A."/>
            <person name="Paasch A."/>
            <person name="Narechania A."/>
            <person name="Kim E."/>
        </authorList>
    </citation>
    <scope>NUCLEOTIDE SEQUENCE [LARGE SCALE GENOMIC DNA]</scope>
    <source>
        <strain evidence="3 4">PLY_AMNH</strain>
    </source>
</reference>
<dbReference type="Proteomes" id="UP001190700">
    <property type="component" value="Unassembled WGS sequence"/>
</dbReference>
<dbReference type="EMBL" id="LGRX02024772">
    <property type="protein sequence ID" value="KAK3253550.1"/>
    <property type="molecule type" value="Genomic_DNA"/>
</dbReference>
<evidence type="ECO:0000256" key="2">
    <source>
        <dbReference type="SAM" id="Phobius"/>
    </source>
</evidence>
<feature type="transmembrane region" description="Helical" evidence="2">
    <location>
        <begin position="448"/>
        <end position="469"/>
    </location>
</feature>
<feature type="region of interest" description="Disordered" evidence="1">
    <location>
        <begin position="388"/>
        <end position="443"/>
    </location>
</feature>
<keyword evidence="4" id="KW-1185">Reference proteome</keyword>
<keyword evidence="2" id="KW-0812">Transmembrane</keyword>
<accession>A0AAE0CG73</accession>
<proteinExistence type="predicted"/>
<dbReference type="AlphaFoldDB" id="A0AAE0CG73"/>
<organism evidence="3 4">
    <name type="scientific">Cymbomonas tetramitiformis</name>
    <dbReference type="NCBI Taxonomy" id="36881"/>
    <lineage>
        <taxon>Eukaryota</taxon>
        <taxon>Viridiplantae</taxon>
        <taxon>Chlorophyta</taxon>
        <taxon>Pyramimonadophyceae</taxon>
        <taxon>Pyramimonadales</taxon>
        <taxon>Pyramimonadaceae</taxon>
        <taxon>Cymbomonas</taxon>
    </lineage>
</organism>
<sequence>MMHCRNHAHDQYGLPTCCMTHPRDPKNWQPPGGVVDLVTDDDSSNDNSDTEDDDECQPERPLEDADDGDKPRSPTPPHHQPLHPLHHHSYMARSMVNHRHIPASFRRVDSAAPPPPAAPVAVRGRGEDNRDPPTAATAMALMKTSDWVEEDHDAHPQSLSAAMSTTTANHLQVPLAELQRLTSKAFEEMSPDMTDWFRRTAVCYTLCNEDPKKSILVMSQRTGQYLTLFVMIVDTGSMPFVMNKVHQETLGLKVHSSTATVDTSMGSGGAQQHRQWGAGELMLVVATGTSNEMVLADVAGISPSSPVSFDVLLSVDILHAMSAGVLPATPGRGAALAYHPRNQQGDFEHKAYLPLKVFKHHGSTQPPATQFGGGAAWTAHLYNMMETHDSASARKQPTVATQRSPCRPPSPADPGVPPRVHPRSLLHHPGPRQRLGGRPNGAPRANTATLLMAAIGVCIAAAASAGAVIKGLRHTHGSPFRAVAGLPLSLETLAPWHKGTDEKVCQFCNQGSCRGVTSAHACHLSGQTGLYARWTRQSKIPANLRPLLMLVVNTSRVDACQAPLTRADFRQQYGQPNPINETHKAPCTTPANAPPLHQPPLWMIVSMIALTMTVVAAAGSAAAARFPSFPTYYLTLSTATAVITTPAVVALLTRMAPTLRTTNADSKAICTP</sequence>
<evidence type="ECO:0000313" key="4">
    <source>
        <dbReference type="Proteomes" id="UP001190700"/>
    </source>
</evidence>
<feature type="compositionally biased region" description="Polar residues" evidence="1">
    <location>
        <begin position="393"/>
        <end position="404"/>
    </location>
</feature>
<feature type="compositionally biased region" description="Basic and acidic residues" evidence="1">
    <location>
        <begin position="57"/>
        <end position="72"/>
    </location>
</feature>
<comment type="caution">
    <text evidence="3">The sequence shown here is derived from an EMBL/GenBank/DDBJ whole genome shotgun (WGS) entry which is preliminary data.</text>
</comment>
<keyword evidence="2" id="KW-1133">Transmembrane helix</keyword>
<gene>
    <name evidence="3" type="ORF">CYMTET_37205</name>
</gene>
<name>A0AAE0CG73_9CHLO</name>
<feature type="compositionally biased region" description="Basic residues" evidence="1">
    <location>
        <begin position="420"/>
        <end position="431"/>
    </location>
</feature>
<evidence type="ECO:0000256" key="1">
    <source>
        <dbReference type="SAM" id="MobiDB-lite"/>
    </source>
</evidence>
<feature type="compositionally biased region" description="Pro residues" evidence="1">
    <location>
        <begin position="406"/>
        <end position="419"/>
    </location>
</feature>
<evidence type="ECO:0000313" key="3">
    <source>
        <dbReference type="EMBL" id="KAK3253550.1"/>
    </source>
</evidence>
<feature type="transmembrane region" description="Helical" evidence="2">
    <location>
        <begin position="601"/>
        <end position="626"/>
    </location>
</feature>
<feature type="compositionally biased region" description="Acidic residues" evidence="1">
    <location>
        <begin position="38"/>
        <end position="56"/>
    </location>
</feature>